<proteinExistence type="predicted"/>
<dbReference type="AlphaFoldDB" id="A0AAD8JDV6"/>
<dbReference type="Proteomes" id="UP001237642">
    <property type="component" value="Unassembled WGS sequence"/>
</dbReference>
<comment type="caution">
    <text evidence="1">The sequence shown here is derived from an EMBL/GenBank/DDBJ whole genome shotgun (WGS) entry which is preliminary data.</text>
</comment>
<dbReference type="EMBL" id="JAUIZM010000001">
    <property type="protein sequence ID" value="KAK1401293.1"/>
    <property type="molecule type" value="Genomic_DNA"/>
</dbReference>
<dbReference type="PANTHER" id="PTHR46288:SF27">
    <property type="entry name" value="CYSTEINE_HISTIDINE-RICH C1 DOMAIN FAMILY PROTEIN"/>
    <property type="match status" value="1"/>
</dbReference>
<reference evidence="1" key="1">
    <citation type="submission" date="2023-02" db="EMBL/GenBank/DDBJ databases">
        <title>Genome of toxic invasive species Heracleum sosnowskyi carries increased number of genes despite the absence of recent whole-genome duplications.</title>
        <authorList>
            <person name="Schelkunov M."/>
            <person name="Shtratnikova V."/>
            <person name="Makarenko M."/>
            <person name="Klepikova A."/>
            <person name="Omelchenko D."/>
            <person name="Novikova G."/>
            <person name="Obukhova E."/>
            <person name="Bogdanov V."/>
            <person name="Penin A."/>
            <person name="Logacheva M."/>
        </authorList>
    </citation>
    <scope>NUCLEOTIDE SEQUENCE</scope>
    <source>
        <strain evidence="1">Hsosn_3</strain>
        <tissue evidence="1">Leaf</tissue>
    </source>
</reference>
<accession>A0AAD8JDV6</accession>
<name>A0AAD8JDV6_9APIA</name>
<dbReference type="SUPFAM" id="SSF57889">
    <property type="entry name" value="Cysteine-rich domain"/>
    <property type="match status" value="2"/>
</dbReference>
<gene>
    <name evidence="1" type="ORF">POM88_000898</name>
</gene>
<evidence type="ECO:0000313" key="1">
    <source>
        <dbReference type="EMBL" id="KAK1401293.1"/>
    </source>
</evidence>
<evidence type="ECO:0008006" key="3">
    <source>
        <dbReference type="Google" id="ProtNLM"/>
    </source>
</evidence>
<evidence type="ECO:0000313" key="2">
    <source>
        <dbReference type="Proteomes" id="UP001237642"/>
    </source>
</evidence>
<keyword evidence="2" id="KW-1185">Reference proteome</keyword>
<dbReference type="InterPro" id="IPR046349">
    <property type="entry name" value="C1-like_sf"/>
</dbReference>
<reference evidence="1" key="2">
    <citation type="submission" date="2023-05" db="EMBL/GenBank/DDBJ databases">
        <authorList>
            <person name="Schelkunov M.I."/>
        </authorList>
    </citation>
    <scope>NUCLEOTIDE SEQUENCE</scope>
    <source>
        <strain evidence="1">Hsosn_3</strain>
        <tissue evidence="1">Leaf</tissue>
    </source>
</reference>
<dbReference type="PANTHER" id="PTHR46288">
    <property type="entry name" value="PHORBOL-ESTER/DAG-TYPE DOMAIN-CONTAINING PROTEIN"/>
    <property type="match status" value="1"/>
</dbReference>
<sequence>MITISSYLIPSQKNIPCWDCFAVSVDLNFMNATGFTTVLAADFFPALTVLQNQQRVCICNPSVLSQFHTEYIGAMPGHGISHCKRNYPLYFIDKHSKKFTYNLNILTQQIQCDGFSHPISFSDDTLSFSASGFWFCVDYKYFLHSVCTRELPGAMKLRPSHPKHMICLGQTLSKSALCDMCKNEFNGIFYECEGCFIMCINCASLPQKIRYESHKHTLKLSHGFKACCSACNKEPTLCSFYRCNIIAQMG</sequence>
<organism evidence="1 2">
    <name type="scientific">Heracleum sosnowskyi</name>
    <dbReference type="NCBI Taxonomy" id="360622"/>
    <lineage>
        <taxon>Eukaryota</taxon>
        <taxon>Viridiplantae</taxon>
        <taxon>Streptophyta</taxon>
        <taxon>Embryophyta</taxon>
        <taxon>Tracheophyta</taxon>
        <taxon>Spermatophyta</taxon>
        <taxon>Magnoliopsida</taxon>
        <taxon>eudicotyledons</taxon>
        <taxon>Gunneridae</taxon>
        <taxon>Pentapetalae</taxon>
        <taxon>asterids</taxon>
        <taxon>campanulids</taxon>
        <taxon>Apiales</taxon>
        <taxon>Apiaceae</taxon>
        <taxon>Apioideae</taxon>
        <taxon>apioid superclade</taxon>
        <taxon>Tordylieae</taxon>
        <taxon>Tordyliinae</taxon>
        <taxon>Heracleum</taxon>
    </lineage>
</organism>
<protein>
    <recommendedName>
        <fullName evidence="3">DC1 domain-containing protein</fullName>
    </recommendedName>
</protein>